<organism evidence="3 4">
    <name type="scientific">Actinoplanes italicus</name>
    <dbReference type="NCBI Taxonomy" id="113567"/>
    <lineage>
        <taxon>Bacteria</taxon>
        <taxon>Bacillati</taxon>
        <taxon>Actinomycetota</taxon>
        <taxon>Actinomycetes</taxon>
        <taxon>Micromonosporales</taxon>
        <taxon>Micromonosporaceae</taxon>
        <taxon>Actinoplanes</taxon>
    </lineage>
</organism>
<feature type="region of interest" description="Disordered" evidence="1">
    <location>
        <begin position="184"/>
        <end position="215"/>
    </location>
</feature>
<keyword evidence="2" id="KW-0472">Membrane</keyword>
<dbReference type="Pfam" id="PF19136">
    <property type="entry name" value="DUF5819"/>
    <property type="match status" value="1"/>
</dbReference>
<dbReference type="EMBL" id="PVMZ01000020">
    <property type="protein sequence ID" value="PRX16347.1"/>
    <property type="molecule type" value="Genomic_DNA"/>
</dbReference>
<feature type="transmembrane region" description="Helical" evidence="2">
    <location>
        <begin position="20"/>
        <end position="45"/>
    </location>
</feature>
<dbReference type="Proteomes" id="UP000239415">
    <property type="component" value="Unassembled WGS sequence"/>
</dbReference>
<comment type="caution">
    <text evidence="3">The sequence shown here is derived from an EMBL/GenBank/DDBJ whole genome shotgun (WGS) entry which is preliminary data.</text>
</comment>
<dbReference type="AlphaFoldDB" id="A0A2T0K0N5"/>
<sequence length="215" mass="23918">MPQRYGDLNLHDTAPRALRVVMGAIAGLCAATALAHVTLVFLHVAPVNPVSQRLQKPIQAWVYPFFEQNWLLFAPNPNAYNTQIFARTGWTTETGEGAMTDWVDISTADIAATEHNPYPSRATQAMLRRAWVSYTTAHGEDDVAYGEWSQIRAEYLRNIAVQRIRERHPHRFETIRLKVVTSTIAPPDTGGAAPTVPAEPATRTLPWWNATSDGS</sequence>
<keyword evidence="4" id="KW-1185">Reference proteome</keyword>
<evidence type="ECO:0000256" key="2">
    <source>
        <dbReference type="SAM" id="Phobius"/>
    </source>
</evidence>
<dbReference type="OrthoDB" id="9342777at2"/>
<evidence type="ECO:0000256" key="1">
    <source>
        <dbReference type="SAM" id="MobiDB-lite"/>
    </source>
</evidence>
<proteinExistence type="predicted"/>
<dbReference type="InterPro" id="IPR043857">
    <property type="entry name" value="DUF5819"/>
</dbReference>
<evidence type="ECO:0000313" key="4">
    <source>
        <dbReference type="Proteomes" id="UP000239415"/>
    </source>
</evidence>
<reference evidence="3 4" key="1">
    <citation type="submission" date="2018-03" db="EMBL/GenBank/DDBJ databases">
        <title>Genomic Encyclopedia of Archaeal and Bacterial Type Strains, Phase II (KMG-II): from individual species to whole genera.</title>
        <authorList>
            <person name="Goeker M."/>
        </authorList>
    </citation>
    <scope>NUCLEOTIDE SEQUENCE [LARGE SCALE GENOMIC DNA]</scope>
    <source>
        <strain evidence="3 4">DSM 43146</strain>
    </source>
</reference>
<keyword evidence="2" id="KW-0812">Transmembrane</keyword>
<keyword evidence="2" id="KW-1133">Transmembrane helix</keyword>
<name>A0A2T0K0N5_9ACTN</name>
<dbReference type="RefSeq" id="WP_106327396.1">
    <property type="nucleotide sequence ID" value="NZ_BOMO01000135.1"/>
</dbReference>
<protein>
    <submittedName>
        <fullName evidence="3">Uncharacterized protein</fullName>
    </submittedName>
</protein>
<gene>
    <name evidence="3" type="ORF">CLV67_120162</name>
</gene>
<accession>A0A2T0K0N5</accession>
<evidence type="ECO:0000313" key="3">
    <source>
        <dbReference type="EMBL" id="PRX16347.1"/>
    </source>
</evidence>